<dbReference type="PROSITE" id="PS00674">
    <property type="entry name" value="AAA"/>
    <property type="match status" value="1"/>
</dbReference>
<evidence type="ECO:0000256" key="12">
    <source>
        <dbReference type="ARBA" id="ARBA00022946"/>
    </source>
</evidence>
<comment type="subcellular location">
    <subcellularLocation>
        <location evidence="3">Mitochondrion</location>
    </subcellularLocation>
</comment>
<keyword evidence="12" id="KW-0809">Transit peptide</keyword>
<comment type="similarity">
    <text evidence="5">In the N-terminal section; belongs to the AAA ATPase family.</text>
</comment>
<evidence type="ECO:0000256" key="3">
    <source>
        <dbReference type="ARBA" id="ARBA00004173"/>
    </source>
</evidence>
<dbReference type="GO" id="GO:0016887">
    <property type="term" value="F:ATP hydrolysis activity"/>
    <property type="evidence" value="ECO:0007669"/>
    <property type="project" value="InterPro"/>
</dbReference>
<dbReference type="GO" id="GO:0004222">
    <property type="term" value="F:metalloendopeptidase activity"/>
    <property type="evidence" value="ECO:0007669"/>
    <property type="project" value="InterPro"/>
</dbReference>
<dbReference type="Gene3D" id="1.20.58.760">
    <property type="entry name" value="Peptidase M41"/>
    <property type="match status" value="1"/>
</dbReference>
<comment type="function">
    <text evidence="2">Probable ATP-dependent zinc metallopeptidase.</text>
</comment>
<feature type="region of interest" description="Disordered" evidence="15">
    <location>
        <begin position="1"/>
        <end position="53"/>
    </location>
</feature>
<dbReference type="FunFam" id="3.40.50.300:FF:000175">
    <property type="entry name" value="ATP-dependent zinc metalloprotease FTSH 4"/>
    <property type="match status" value="1"/>
</dbReference>
<dbReference type="GO" id="GO:0009507">
    <property type="term" value="C:chloroplast"/>
    <property type="evidence" value="ECO:0007669"/>
    <property type="project" value="TreeGrafter"/>
</dbReference>
<evidence type="ECO:0000256" key="2">
    <source>
        <dbReference type="ARBA" id="ARBA00003497"/>
    </source>
</evidence>
<dbReference type="Gene3D" id="3.40.50.300">
    <property type="entry name" value="P-loop containing nucleotide triphosphate hydrolases"/>
    <property type="match status" value="1"/>
</dbReference>
<dbReference type="InterPro" id="IPR041569">
    <property type="entry name" value="AAA_lid_3"/>
</dbReference>
<evidence type="ECO:0000256" key="7">
    <source>
        <dbReference type="ARBA" id="ARBA00022723"/>
    </source>
</evidence>
<feature type="region of interest" description="Disordered" evidence="15">
    <location>
        <begin position="731"/>
        <end position="760"/>
    </location>
</feature>
<dbReference type="EMBL" id="CM008048">
    <property type="protein sequence ID" value="PAN17753.1"/>
    <property type="molecule type" value="Genomic_DNA"/>
</dbReference>
<keyword evidence="13" id="KW-0482">Metalloprotease</keyword>
<evidence type="ECO:0000256" key="6">
    <source>
        <dbReference type="ARBA" id="ARBA00022670"/>
    </source>
</evidence>
<keyword evidence="9" id="KW-0378">Hydrolase</keyword>
<comment type="cofactor">
    <cofactor evidence="1">
        <name>Zn(2+)</name>
        <dbReference type="ChEBI" id="CHEBI:29105"/>
    </cofactor>
</comment>
<evidence type="ECO:0000256" key="5">
    <source>
        <dbReference type="ARBA" id="ARBA00010550"/>
    </source>
</evidence>
<dbReference type="GO" id="GO:0045037">
    <property type="term" value="P:protein import into chloroplast stroma"/>
    <property type="evidence" value="ECO:0007669"/>
    <property type="project" value="TreeGrafter"/>
</dbReference>
<dbReference type="InterPro" id="IPR027417">
    <property type="entry name" value="P-loop_NTPase"/>
</dbReference>
<dbReference type="GO" id="GO:0005524">
    <property type="term" value="F:ATP binding"/>
    <property type="evidence" value="ECO:0007669"/>
    <property type="project" value="UniProtKB-KW"/>
</dbReference>
<dbReference type="PANTHER" id="PTHR23076">
    <property type="entry name" value="METALLOPROTEASE M41 FTSH"/>
    <property type="match status" value="1"/>
</dbReference>
<gene>
    <name evidence="17" type="ORF">PAHAL_3G153900</name>
</gene>
<evidence type="ECO:0000256" key="1">
    <source>
        <dbReference type="ARBA" id="ARBA00001947"/>
    </source>
</evidence>
<dbReference type="InterPro" id="IPR000642">
    <property type="entry name" value="Peptidase_M41"/>
</dbReference>
<dbReference type="Gene3D" id="1.10.8.60">
    <property type="match status" value="1"/>
</dbReference>
<keyword evidence="6" id="KW-0645">Protease</keyword>
<dbReference type="CDD" id="cd19501">
    <property type="entry name" value="RecA-like_FtsH"/>
    <property type="match status" value="1"/>
</dbReference>
<dbReference type="SUPFAM" id="SSF52540">
    <property type="entry name" value="P-loop containing nucleoside triphosphate hydrolases"/>
    <property type="match status" value="1"/>
</dbReference>
<evidence type="ECO:0000256" key="8">
    <source>
        <dbReference type="ARBA" id="ARBA00022741"/>
    </source>
</evidence>
<dbReference type="NCBIfam" id="TIGR01241">
    <property type="entry name" value="FtsH_fam"/>
    <property type="match status" value="1"/>
</dbReference>
<keyword evidence="10" id="KW-0862">Zinc</keyword>
<dbReference type="InterPro" id="IPR003959">
    <property type="entry name" value="ATPase_AAA_core"/>
</dbReference>
<dbReference type="InterPro" id="IPR003593">
    <property type="entry name" value="AAA+_ATPase"/>
</dbReference>
<dbReference type="Pfam" id="PF17862">
    <property type="entry name" value="AAA_lid_3"/>
    <property type="match status" value="1"/>
</dbReference>
<dbReference type="FunFam" id="1.20.58.760:FF:000002">
    <property type="entry name" value="ATP-dependent zinc metalloprotease FtsH"/>
    <property type="match status" value="1"/>
</dbReference>
<reference evidence="17" key="1">
    <citation type="submission" date="2018-04" db="EMBL/GenBank/DDBJ databases">
        <title>WGS assembly of Panicum hallii.</title>
        <authorList>
            <person name="Lovell J."/>
            <person name="Jenkins J."/>
            <person name="Lowry D."/>
            <person name="Mamidi S."/>
            <person name="Sreedasyam A."/>
            <person name="Weng X."/>
            <person name="Barry K."/>
            <person name="Bonette J."/>
            <person name="Campitelli B."/>
            <person name="Daum C."/>
            <person name="Gordon S."/>
            <person name="Gould B."/>
            <person name="Lipzen A."/>
            <person name="Macqueen A."/>
            <person name="Palacio-Mejia J."/>
            <person name="Plott C."/>
            <person name="Shakirov E."/>
            <person name="Shu S."/>
            <person name="Yoshinaga Y."/>
            <person name="Zane M."/>
            <person name="Rokhsar D."/>
            <person name="Grimwood J."/>
            <person name="Schmutz J."/>
            <person name="Juenger T."/>
        </authorList>
    </citation>
    <scope>NUCLEOTIDE SEQUENCE [LARGE SCALE GENOMIC DNA]</scope>
    <source>
        <strain evidence="17">FIL2</strain>
    </source>
</reference>
<keyword evidence="14" id="KW-0496">Mitochondrion</keyword>
<evidence type="ECO:0000256" key="13">
    <source>
        <dbReference type="ARBA" id="ARBA00023049"/>
    </source>
</evidence>
<evidence type="ECO:0000259" key="16">
    <source>
        <dbReference type="SMART" id="SM00382"/>
    </source>
</evidence>
<accession>A0A2S3H9B4</accession>
<dbReference type="InterPro" id="IPR005936">
    <property type="entry name" value="FtsH"/>
</dbReference>
<feature type="domain" description="AAA+ ATPase" evidence="16">
    <location>
        <begin position="330"/>
        <end position="466"/>
    </location>
</feature>
<proteinExistence type="inferred from homology"/>
<dbReference type="InterPro" id="IPR037219">
    <property type="entry name" value="Peptidase_M41-like"/>
</dbReference>
<evidence type="ECO:0000256" key="10">
    <source>
        <dbReference type="ARBA" id="ARBA00022833"/>
    </source>
</evidence>
<evidence type="ECO:0000256" key="4">
    <source>
        <dbReference type="ARBA" id="ARBA00010044"/>
    </source>
</evidence>
<evidence type="ECO:0000256" key="15">
    <source>
        <dbReference type="SAM" id="MobiDB-lite"/>
    </source>
</evidence>
<dbReference type="GO" id="GO:0004176">
    <property type="term" value="F:ATP-dependent peptidase activity"/>
    <property type="evidence" value="ECO:0007669"/>
    <property type="project" value="InterPro"/>
</dbReference>
<dbReference type="AlphaFoldDB" id="A0A2S3H9B4"/>
<keyword evidence="8" id="KW-0547">Nucleotide-binding</keyword>
<evidence type="ECO:0000256" key="11">
    <source>
        <dbReference type="ARBA" id="ARBA00022840"/>
    </source>
</evidence>
<name>A0A2S3H9B4_9POAL</name>
<keyword evidence="7" id="KW-0479">Metal-binding</keyword>
<evidence type="ECO:0000256" key="9">
    <source>
        <dbReference type="ARBA" id="ARBA00022801"/>
    </source>
</evidence>
<dbReference type="Pfam" id="PF01434">
    <property type="entry name" value="Peptidase_M41"/>
    <property type="match status" value="1"/>
</dbReference>
<dbReference type="Pfam" id="PF00004">
    <property type="entry name" value="AAA"/>
    <property type="match status" value="1"/>
</dbReference>
<dbReference type="Proteomes" id="UP000243499">
    <property type="component" value="Chromosome 3"/>
</dbReference>
<dbReference type="Gramene" id="PAN17753">
    <property type="protein sequence ID" value="PAN17753"/>
    <property type="gene ID" value="PAHAL_3G153900"/>
</dbReference>
<dbReference type="FunFam" id="1.10.8.60:FF:000001">
    <property type="entry name" value="ATP-dependent zinc metalloprotease FtsH"/>
    <property type="match status" value="1"/>
</dbReference>
<evidence type="ECO:0000256" key="14">
    <source>
        <dbReference type="ARBA" id="ARBA00023128"/>
    </source>
</evidence>
<dbReference type="SUPFAM" id="SSF140990">
    <property type="entry name" value="FtsH protease domain-like"/>
    <property type="match status" value="1"/>
</dbReference>
<dbReference type="InterPro" id="IPR003960">
    <property type="entry name" value="ATPase_AAA_CS"/>
</dbReference>
<sequence length="793" mass="85722">MQFLRPSRFSSPWRPAWSLGRRCRGREEPTPAPSPSPWTWTTPITRPRPPPPPVVALPSGASPGSLRRRPLPLFPMAWRLAISKVARHRSANAICSQLPATFPFRAPRSDTGAGSVLRNLHKRYRSSYASSFPRWIRDLDSPSEASLLKEIYRSDPERVVQIFERHPSLHSNSSALSEYIKALVSLDRLEDSLLLKTMQRGLASSVMDEERRTGLAAIASVGRQTKDGALGTANAPIHMVTAETGQFKEQLWKTFRSIALTFIVISGIGALIEDRGISKGLGLNEEVQPSMSSKTKFSDVKGVDEAKAELEEIVHYLRDPKRFTRLGGKLPKGVLLVGPPGTGKTMLARAIAGEAGVPFFSCSGSEFEEMFVGVGARRVRDLFNAAKKRSPCIIFIDEIDAIGGSRNPKDQQYMKMTLNQLLVELDGFKQNDGIIVIAATNFPQSLDKALVRPGRFDRHIVVPNPDVEGRRQILDTHMSKVLKADDVDLMIIARGTPGFSGADLANLVNVAALKAAMDGAKAVTMKDLEFAKDRIMMGSERKSAVISDECRKMTAYHEGGHALVAIHTDGANPVHKATIVPRGMALGMVTQLPEKDQHSVSRKQMLARLDVCMGGRVAEELIFGKSEVTSGASSDLKQATRLARAMVTKYGMSERVGLVSYSDDNGNSMSAQTRGMIDKEVKDILERAYNNAKTILTTHDRELHALANALLEHETLSGAQIKKLLAQVNNSGNKQKKAAKVPQKTPAAPPPPQSPAAAAAAAAQEAAAKAKGVAGTAAAAQAAAAEGVAGIGS</sequence>
<comment type="similarity">
    <text evidence="4">In the C-terminal section; belongs to the peptidase M41 family.</text>
</comment>
<dbReference type="GO" id="GO:0005739">
    <property type="term" value="C:mitochondrion"/>
    <property type="evidence" value="ECO:0007669"/>
    <property type="project" value="UniProtKB-SubCell"/>
</dbReference>
<dbReference type="GO" id="GO:0046872">
    <property type="term" value="F:metal ion binding"/>
    <property type="evidence" value="ECO:0007669"/>
    <property type="project" value="UniProtKB-KW"/>
</dbReference>
<keyword evidence="11" id="KW-0067">ATP-binding</keyword>
<dbReference type="PANTHER" id="PTHR23076:SF103">
    <property type="entry name" value="ATP-DEPENDENT ZINC METALLOPROTEASE FTSH 4 MITOCHONDRIAL"/>
    <property type="match status" value="1"/>
</dbReference>
<protein>
    <recommendedName>
        <fullName evidence="16">AAA+ ATPase domain-containing protein</fullName>
    </recommendedName>
</protein>
<dbReference type="HAMAP" id="MF_01458">
    <property type="entry name" value="FtsH"/>
    <property type="match status" value="1"/>
</dbReference>
<evidence type="ECO:0000313" key="17">
    <source>
        <dbReference type="EMBL" id="PAN17753.1"/>
    </source>
</evidence>
<organism evidence="17">
    <name type="scientific">Panicum hallii</name>
    <dbReference type="NCBI Taxonomy" id="206008"/>
    <lineage>
        <taxon>Eukaryota</taxon>
        <taxon>Viridiplantae</taxon>
        <taxon>Streptophyta</taxon>
        <taxon>Embryophyta</taxon>
        <taxon>Tracheophyta</taxon>
        <taxon>Spermatophyta</taxon>
        <taxon>Magnoliopsida</taxon>
        <taxon>Liliopsida</taxon>
        <taxon>Poales</taxon>
        <taxon>Poaceae</taxon>
        <taxon>PACMAD clade</taxon>
        <taxon>Panicoideae</taxon>
        <taxon>Panicodae</taxon>
        <taxon>Paniceae</taxon>
        <taxon>Panicinae</taxon>
        <taxon>Panicum</taxon>
        <taxon>Panicum sect. Panicum</taxon>
    </lineage>
</organism>
<dbReference type="SMART" id="SM00382">
    <property type="entry name" value="AAA"/>
    <property type="match status" value="1"/>
</dbReference>
<dbReference type="GO" id="GO:0016020">
    <property type="term" value="C:membrane"/>
    <property type="evidence" value="ECO:0007669"/>
    <property type="project" value="InterPro"/>
</dbReference>
<dbReference type="GO" id="GO:0006508">
    <property type="term" value="P:proteolysis"/>
    <property type="evidence" value="ECO:0007669"/>
    <property type="project" value="UniProtKB-KW"/>
</dbReference>